<evidence type="ECO:0000256" key="2">
    <source>
        <dbReference type="ARBA" id="ARBA00022723"/>
    </source>
</evidence>
<protein>
    <submittedName>
        <fullName evidence="7">Uncharacterized protein</fullName>
    </submittedName>
</protein>
<evidence type="ECO:0000256" key="6">
    <source>
        <dbReference type="SAM" id="MobiDB-lite"/>
    </source>
</evidence>
<evidence type="ECO:0000313" key="8">
    <source>
        <dbReference type="Proteomes" id="UP000663864"/>
    </source>
</evidence>
<dbReference type="GO" id="GO:0005634">
    <property type="term" value="C:nucleus"/>
    <property type="evidence" value="ECO:0007669"/>
    <property type="project" value="UniProtKB-SubCell"/>
</dbReference>
<evidence type="ECO:0000313" key="7">
    <source>
        <dbReference type="EMBL" id="CAF1365906.1"/>
    </source>
</evidence>
<dbReference type="PANTHER" id="PTHR46481:SF10">
    <property type="entry name" value="ZINC FINGER BED DOMAIN-CONTAINING PROTEIN 39"/>
    <property type="match status" value="1"/>
</dbReference>
<comment type="caution">
    <text evidence="7">The sequence shown here is derived from an EMBL/GenBank/DDBJ whole genome shotgun (WGS) entry which is preliminary data.</text>
</comment>
<dbReference type="PANTHER" id="PTHR46481">
    <property type="entry name" value="ZINC FINGER BED DOMAIN-CONTAINING PROTEIN 4"/>
    <property type="match status" value="1"/>
</dbReference>
<dbReference type="InterPro" id="IPR052035">
    <property type="entry name" value="ZnF_BED_domain_contain"/>
</dbReference>
<feature type="compositionally biased region" description="Acidic residues" evidence="6">
    <location>
        <begin position="46"/>
        <end position="83"/>
    </location>
</feature>
<dbReference type="AlphaFoldDB" id="A0A815IH14"/>
<gene>
    <name evidence="7" type="ORF">ZHD862_LOCUS31328</name>
</gene>
<evidence type="ECO:0000256" key="1">
    <source>
        <dbReference type="ARBA" id="ARBA00004123"/>
    </source>
</evidence>
<dbReference type="Proteomes" id="UP000663864">
    <property type="component" value="Unassembled WGS sequence"/>
</dbReference>
<dbReference type="SUPFAM" id="SSF53098">
    <property type="entry name" value="Ribonuclease H-like"/>
    <property type="match status" value="1"/>
</dbReference>
<keyword evidence="2" id="KW-0479">Metal-binding</keyword>
<reference evidence="7" key="1">
    <citation type="submission" date="2021-02" db="EMBL/GenBank/DDBJ databases">
        <authorList>
            <person name="Nowell W R."/>
        </authorList>
    </citation>
    <scope>NUCLEOTIDE SEQUENCE</scope>
</reference>
<evidence type="ECO:0000256" key="3">
    <source>
        <dbReference type="ARBA" id="ARBA00022771"/>
    </source>
</evidence>
<feature type="region of interest" description="Disordered" evidence="6">
    <location>
        <begin position="125"/>
        <end position="145"/>
    </location>
</feature>
<organism evidence="7 8">
    <name type="scientific">Rotaria sordida</name>
    <dbReference type="NCBI Taxonomy" id="392033"/>
    <lineage>
        <taxon>Eukaryota</taxon>
        <taxon>Metazoa</taxon>
        <taxon>Spiralia</taxon>
        <taxon>Gnathifera</taxon>
        <taxon>Rotifera</taxon>
        <taxon>Eurotatoria</taxon>
        <taxon>Bdelloidea</taxon>
        <taxon>Philodinida</taxon>
        <taxon>Philodinidae</taxon>
        <taxon>Rotaria</taxon>
    </lineage>
</organism>
<evidence type="ECO:0000256" key="4">
    <source>
        <dbReference type="ARBA" id="ARBA00022833"/>
    </source>
</evidence>
<name>A0A815IH14_9BILA</name>
<keyword evidence="3" id="KW-0863">Zinc-finger</keyword>
<comment type="subcellular location">
    <subcellularLocation>
        <location evidence="1">Nucleus</location>
    </subcellularLocation>
</comment>
<feature type="region of interest" description="Disordered" evidence="6">
    <location>
        <begin position="1"/>
        <end position="83"/>
    </location>
</feature>
<dbReference type="EMBL" id="CAJNOT010003129">
    <property type="protein sequence ID" value="CAF1365906.1"/>
    <property type="molecule type" value="Genomic_DNA"/>
</dbReference>
<accession>A0A815IH14</accession>
<dbReference type="InterPro" id="IPR012337">
    <property type="entry name" value="RNaseH-like_sf"/>
</dbReference>
<feature type="non-terminal residue" evidence="7">
    <location>
        <position position="1"/>
    </location>
</feature>
<keyword evidence="5" id="KW-0539">Nucleus</keyword>
<keyword evidence="4" id="KW-0862">Zinc</keyword>
<proteinExistence type="predicted"/>
<sequence>KQPSRTIIDVVDHNSEDNDTLSDFDDLDIPEELEDDGNNLTFGNADDNDEELINAVDDDNEDNVSYVDENDNSDDNEENDDYQSIDLQDIRASIRKLIDRMHAFINNINSTRVLPIIKQPSRTTIDVIDPNSEDNDTSSDFDDLDIPEELEDDEDNLTFGNAADSDEELINAVDDDNDDNVSYADENDNPDDNEENDDYQSIDLQDIRASIRKLIDRMRAFIININSTRAVIDYVQQREKIHDPPIKAALVTDIEIRWNTTFIMVDRFITHQAIIDDINSRPFKIPNISSVQQLKLGNKKFEFSNDDWCTIKDLQTVLKPFFGATTVVSAKNYPTLALAYSSK</sequence>
<dbReference type="GO" id="GO:0008270">
    <property type="term" value="F:zinc ion binding"/>
    <property type="evidence" value="ECO:0007669"/>
    <property type="project" value="UniProtKB-KW"/>
</dbReference>
<feature type="region of interest" description="Disordered" evidence="6">
    <location>
        <begin position="173"/>
        <end position="200"/>
    </location>
</feature>
<evidence type="ECO:0000256" key="5">
    <source>
        <dbReference type="ARBA" id="ARBA00023242"/>
    </source>
</evidence>
<feature type="compositionally biased region" description="Acidic residues" evidence="6">
    <location>
        <begin position="17"/>
        <end position="37"/>
    </location>
</feature>
<feature type="compositionally biased region" description="Acidic residues" evidence="6">
    <location>
        <begin position="131"/>
        <end position="145"/>
    </location>
</feature>